<organism evidence="2 3">
    <name type="scientific">Stutzerimonas marianensis</name>
    <dbReference type="NCBI Taxonomy" id="2929513"/>
    <lineage>
        <taxon>Bacteria</taxon>
        <taxon>Pseudomonadati</taxon>
        <taxon>Pseudomonadota</taxon>
        <taxon>Gammaproteobacteria</taxon>
        <taxon>Pseudomonadales</taxon>
        <taxon>Pseudomonadaceae</taxon>
        <taxon>Stutzerimonas</taxon>
    </lineage>
</organism>
<comment type="caution">
    <text evidence="2">The sequence shown here is derived from an EMBL/GenBank/DDBJ whole genome shotgun (WGS) entry which is preliminary data.</text>
</comment>
<dbReference type="EMBL" id="JALGRD010000005">
    <property type="protein sequence ID" value="MCJ0973720.1"/>
    <property type="molecule type" value="Genomic_DNA"/>
</dbReference>
<keyword evidence="1" id="KW-0472">Membrane</keyword>
<dbReference type="SUPFAM" id="SSF54523">
    <property type="entry name" value="Pili subunits"/>
    <property type="match status" value="1"/>
</dbReference>
<reference evidence="2" key="1">
    <citation type="submission" date="2022-03" db="EMBL/GenBank/DDBJ databases">
        <title>Pseudomonas marianensis sp. nov., a marine bacterium isolated from deep-sea sediments of the Mariana Trench.</title>
        <authorList>
            <person name="Wei Y."/>
        </authorList>
    </citation>
    <scope>NUCLEOTIDE SEQUENCE</scope>
    <source>
        <strain evidence="2">PS1</strain>
    </source>
</reference>
<dbReference type="GO" id="GO:0043683">
    <property type="term" value="P:type IV pilus assembly"/>
    <property type="evidence" value="ECO:0007669"/>
    <property type="project" value="InterPro"/>
</dbReference>
<evidence type="ECO:0000313" key="2">
    <source>
        <dbReference type="EMBL" id="MCJ0973720.1"/>
    </source>
</evidence>
<dbReference type="Gene3D" id="3.30.700.10">
    <property type="entry name" value="Glycoprotein, Type 4 Pilin"/>
    <property type="match status" value="1"/>
</dbReference>
<keyword evidence="3" id="KW-1185">Reference proteome</keyword>
<dbReference type="NCBIfam" id="TIGR02532">
    <property type="entry name" value="IV_pilin_GFxxxE"/>
    <property type="match status" value="1"/>
</dbReference>
<feature type="transmembrane region" description="Helical" evidence="1">
    <location>
        <begin position="6"/>
        <end position="29"/>
    </location>
</feature>
<dbReference type="AlphaFoldDB" id="A0A9X1W336"/>
<dbReference type="PROSITE" id="PS00409">
    <property type="entry name" value="PROKAR_NTER_METHYL"/>
    <property type="match status" value="1"/>
</dbReference>
<keyword evidence="1" id="KW-0812">Transmembrane</keyword>
<accession>A0A9X1W336</accession>
<dbReference type="RefSeq" id="WP_243605840.1">
    <property type="nucleotide sequence ID" value="NZ_JALGRD010000005.1"/>
</dbReference>
<sequence>MKSNNSAGFTLIELMIVVIIIGVLAAIAIPSYQNYVVRSNRTEGLALLNEAAARQERFFSQNNRYATTTAELGYASAASANNLYQLAIGNSATSVQYRMTVVPQGTQASRDTLCGTLGIDNSGAKSETGTGTVNDCWK</sequence>
<dbReference type="InterPro" id="IPR045584">
    <property type="entry name" value="Pilin-like"/>
</dbReference>
<dbReference type="Pfam" id="PF16732">
    <property type="entry name" value="ComP_DUS"/>
    <property type="match status" value="1"/>
</dbReference>
<dbReference type="InterPro" id="IPR012902">
    <property type="entry name" value="N_methyl_site"/>
</dbReference>
<dbReference type="Proteomes" id="UP001139682">
    <property type="component" value="Unassembled WGS sequence"/>
</dbReference>
<dbReference type="InterPro" id="IPR031982">
    <property type="entry name" value="PilE-like"/>
</dbReference>
<gene>
    <name evidence="2" type="ORF">MST27_10105</name>
</gene>
<dbReference type="Pfam" id="PF07963">
    <property type="entry name" value="N_methyl"/>
    <property type="match status" value="1"/>
</dbReference>
<dbReference type="FunFam" id="3.30.700.10:FF:000002">
    <property type="entry name" value="Type 4 fimbrial biogenesis protein PilE"/>
    <property type="match status" value="1"/>
</dbReference>
<proteinExistence type="predicted"/>
<dbReference type="PANTHER" id="PTHR30093">
    <property type="entry name" value="GENERAL SECRETION PATHWAY PROTEIN G"/>
    <property type="match status" value="1"/>
</dbReference>
<keyword evidence="1" id="KW-1133">Transmembrane helix</keyword>
<dbReference type="PANTHER" id="PTHR30093:SF47">
    <property type="entry name" value="TYPE IV PILUS NON-CORE MINOR PILIN PILE"/>
    <property type="match status" value="1"/>
</dbReference>
<protein>
    <submittedName>
        <fullName evidence="2">Type IV pilin protein</fullName>
    </submittedName>
</protein>
<name>A0A9X1W336_9GAMM</name>
<evidence type="ECO:0000256" key="1">
    <source>
        <dbReference type="SAM" id="Phobius"/>
    </source>
</evidence>
<evidence type="ECO:0000313" key="3">
    <source>
        <dbReference type="Proteomes" id="UP001139682"/>
    </source>
</evidence>